<accession>A0A8S1QUB1</accession>
<proteinExistence type="predicted"/>
<protein>
    <recommendedName>
        <fullName evidence="5">Transmembrane protein</fullName>
    </recommendedName>
</protein>
<evidence type="ECO:0008006" key="5">
    <source>
        <dbReference type="Google" id="ProtNLM"/>
    </source>
</evidence>
<keyword evidence="1" id="KW-0812">Transmembrane</keyword>
<keyword evidence="2" id="KW-0732">Signal</keyword>
<gene>
    <name evidence="3" type="ORF">PSON_ATCC_30995.1.T1170074</name>
</gene>
<keyword evidence="4" id="KW-1185">Reference proteome</keyword>
<evidence type="ECO:0000313" key="4">
    <source>
        <dbReference type="Proteomes" id="UP000692954"/>
    </source>
</evidence>
<sequence>MYTILNLLVFCIPAGAINFYCQKDEVQIGLENYLLAELDNNNKCLIKDDQNPLELIQSIPLTNIQENVKLIYSSSDKANDLKLIFQDKDQFLFLSNEISLNIFEKSDVELILNRKKKFNFQLSECDNILKEYFIVAAFMLFCENVNSYKIYQFQEKLNEQNQLEFIFDKNYELNKQIDCKIDISQDLNQIIYFSYLECQTWKIYMIQIDSISLIYDSKIINNHEILRDILIKKKNSLIFDHKIFQFEQTELYLKLIYENQQEKILTYENIHGIDYIVIESQTVNVLEEADGYIIKRSQKPIQIIESREKPIINFGSYLELLRENKQKSFILNIPSGILLNKFQFSPYFILLSKEKLTILKQNLPYLQLKCNQFKNQEVFNLTPFNIAFENYCLSGIVKQIDLNEIDLLNFSNIELEKRIHNLNFLIELDQQKFLKHGLIPNLSIYSNNFIFCKHNQNFLEVDCINSSIMKSIWWIMKEGLNEKIFIYQINDQLIEILECSSNRITKIIVKEVIQQKNIFNFQRYVFLIQNQNTKILRIDTENLKNMKLILDLKTQVINILSINIYQVLIILENCHNYILQLETFVQQKQFKIDSHGQCIQPKSITTLSTYLNIANKNIISLHKINFMISFKLDGEEILDLVEIRNNNYIILLEQDKEFIFRKYKLTTNYEFIKLFDFPLLFFKLYLPLKYEVKYYKLVVAAISKNDSTQVLLVYHLENEQYNSLIDVIKVDNFQFSLISEFKLLIFQNQKYLLYNLAKISLNCSLTSFFEYEISQPLIVKLHSKINPEKAINSSINIKLFNQIESLQIKNLTFIKTTTDNPNILISIDPRKYIQGSLVNITSQDIVIMQPLLQSQPTFFKQCDHFYNTVCFNQKENYIILNIFSNNQKKIFVNEQIKNIFKSNNFYFLYQTNFISIFNKDSNLIQQINLKDNYFIEILEIIMIDNIVIFQSQQKLVIYLMKPLYFQLIDEINVYQCQSYKFVKIQNKQDCFLIYYTQPIEQNSTYWVINIEEGQEVLQKKKLMLDLVQDISISLKEIEIIYIRLINDSYYEFKYLIIPYDILTAYVMSCQIEKDFQQILKLQKLGIVRFPNLKSIFYEIIILTDDQFLFTKQDLNSQLSLSIFNISEINKFNLIDSIFNIQLNAKFEYQGIQIYNQTHFFYVQLNHQYELCSINPYQLNISNISTQPIIINFQNNVSNVSLQLFIQNSVNNQSNVKFQLYWILGLILLLMLLCLFYFQVRGKYEKKVIANLEIEL</sequence>
<evidence type="ECO:0000313" key="3">
    <source>
        <dbReference type="EMBL" id="CAD8118404.1"/>
    </source>
</evidence>
<comment type="caution">
    <text evidence="3">The sequence shown here is derived from an EMBL/GenBank/DDBJ whole genome shotgun (WGS) entry which is preliminary data.</text>
</comment>
<dbReference type="EMBL" id="CAJJDN010000117">
    <property type="protein sequence ID" value="CAD8118404.1"/>
    <property type="molecule type" value="Genomic_DNA"/>
</dbReference>
<dbReference type="AlphaFoldDB" id="A0A8S1QUB1"/>
<dbReference type="Proteomes" id="UP000692954">
    <property type="component" value="Unassembled WGS sequence"/>
</dbReference>
<keyword evidence="1" id="KW-0472">Membrane</keyword>
<evidence type="ECO:0000256" key="2">
    <source>
        <dbReference type="SAM" id="SignalP"/>
    </source>
</evidence>
<name>A0A8S1QUB1_9CILI</name>
<feature type="transmembrane region" description="Helical" evidence="1">
    <location>
        <begin position="1219"/>
        <end position="1237"/>
    </location>
</feature>
<dbReference type="OrthoDB" id="10402848at2759"/>
<feature type="chain" id="PRO_5035909643" description="Transmembrane protein" evidence="2">
    <location>
        <begin position="17"/>
        <end position="1255"/>
    </location>
</feature>
<evidence type="ECO:0000256" key="1">
    <source>
        <dbReference type="SAM" id="Phobius"/>
    </source>
</evidence>
<keyword evidence="1" id="KW-1133">Transmembrane helix</keyword>
<feature type="signal peptide" evidence="2">
    <location>
        <begin position="1"/>
        <end position="16"/>
    </location>
</feature>
<organism evidence="3 4">
    <name type="scientific">Paramecium sonneborni</name>
    <dbReference type="NCBI Taxonomy" id="65129"/>
    <lineage>
        <taxon>Eukaryota</taxon>
        <taxon>Sar</taxon>
        <taxon>Alveolata</taxon>
        <taxon>Ciliophora</taxon>
        <taxon>Intramacronucleata</taxon>
        <taxon>Oligohymenophorea</taxon>
        <taxon>Peniculida</taxon>
        <taxon>Parameciidae</taxon>
        <taxon>Paramecium</taxon>
    </lineage>
</organism>
<reference evidence="3" key="1">
    <citation type="submission" date="2021-01" db="EMBL/GenBank/DDBJ databases">
        <authorList>
            <consortium name="Genoscope - CEA"/>
            <person name="William W."/>
        </authorList>
    </citation>
    <scope>NUCLEOTIDE SEQUENCE</scope>
</reference>